<keyword evidence="2" id="KW-0808">Transferase</keyword>
<evidence type="ECO:0000256" key="5">
    <source>
        <dbReference type="ARBA" id="ARBA00022840"/>
    </source>
</evidence>
<evidence type="ECO:0000313" key="9">
    <source>
        <dbReference type="Proteomes" id="UP000684084"/>
    </source>
</evidence>
<dbReference type="Pfam" id="PF00069">
    <property type="entry name" value="Pkinase"/>
    <property type="match status" value="1"/>
</dbReference>
<organism evidence="8 9">
    <name type="scientific">Rhizophagus irregularis</name>
    <dbReference type="NCBI Taxonomy" id="588596"/>
    <lineage>
        <taxon>Eukaryota</taxon>
        <taxon>Fungi</taxon>
        <taxon>Fungi incertae sedis</taxon>
        <taxon>Mucoromycota</taxon>
        <taxon>Glomeromycotina</taxon>
        <taxon>Glomeromycetes</taxon>
        <taxon>Glomerales</taxon>
        <taxon>Glomeraceae</taxon>
        <taxon>Rhizophagus</taxon>
    </lineage>
</organism>
<proteinExistence type="predicted"/>
<dbReference type="PANTHER" id="PTHR46485:SF5">
    <property type="entry name" value="CENTER DIVIDER, ISOFORM A"/>
    <property type="match status" value="1"/>
</dbReference>
<keyword evidence="1" id="KW-0723">Serine/threonine-protein kinase</keyword>
<evidence type="ECO:0000256" key="2">
    <source>
        <dbReference type="ARBA" id="ARBA00022679"/>
    </source>
</evidence>
<evidence type="ECO:0000256" key="4">
    <source>
        <dbReference type="ARBA" id="ARBA00022777"/>
    </source>
</evidence>
<dbReference type="PANTHER" id="PTHR46485">
    <property type="entry name" value="LIM DOMAIN KINASE 1"/>
    <property type="match status" value="1"/>
</dbReference>
<dbReference type="Proteomes" id="UP000684084">
    <property type="component" value="Unassembled WGS sequence"/>
</dbReference>
<feature type="binding site" evidence="6">
    <location>
        <position position="86"/>
    </location>
    <ligand>
        <name>ATP</name>
        <dbReference type="ChEBI" id="CHEBI:30616"/>
    </ligand>
</feature>
<accession>A0A915YU93</accession>
<dbReference type="GO" id="GO:0004674">
    <property type="term" value="F:protein serine/threonine kinase activity"/>
    <property type="evidence" value="ECO:0007669"/>
    <property type="project" value="UniProtKB-KW"/>
</dbReference>
<dbReference type="AlphaFoldDB" id="A0A915YU93"/>
<dbReference type="GO" id="GO:0005524">
    <property type="term" value="F:ATP binding"/>
    <property type="evidence" value="ECO:0007669"/>
    <property type="project" value="UniProtKB-UniRule"/>
</dbReference>
<gene>
    <name evidence="8" type="ORF">CHRIB12_LOCUS3741</name>
</gene>
<protein>
    <recommendedName>
        <fullName evidence="7">Protein kinase domain-containing protein</fullName>
    </recommendedName>
</protein>
<dbReference type="InterPro" id="IPR017441">
    <property type="entry name" value="Protein_kinase_ATP_BS"/>
</dbReference>
<keyword evidence="3 6" id="KW-0547">Nucleotide-binding</keyword>
<evidence type="ECO:0000256" key="1">
    <source>
        <dbReference type="ARBA" id="ARBA00022527"/>
    </source>
</evidence>
<reference evidence="8" key="1">
    <citation type="submission" date="2020-05" db="EMBL/GenBank/DDBJ databases">
        <authorList>
            <person name="Rincon C."/>
            <person name="Sanders R I."/>
            <person name="Robbins C."/>
            <person name="Chaturvedi A."/>
        </authorList>
    </citation>
    <scope>NUCLEOTIDE SEQUENCE</scope>
    <source>
        <strain evidence="8">CHB12</strain>
    </source>
</reference>
<name>A0A915YU93_9GLOM</name>
<comment type="caution">
    <text evidence="8">The sequence shown here is derived from an EMBL/GenBank/DDBJ whole genome shotgun (WGS) entry which is preliminary data.</text>
</comment>
<dbReference type="OrthoDB" id="339325at2759"/>
<evidence type="ECO:0000259" key="7">
    <source>
        <dbReference type="PROSITE" id="PS50011"/>
    </source>
</evidence>
<keyword evidence="4" id="KW-0418">Kinase</keyword>
<dbReference type="EMBL" id="CAGKOT010000005">
    <property type="protein sequence ID" value="CAB5342114.1"/>
    <property type="molecule type" value="Genomic_DNA"/>
</dbReference>
<dbReference type="InterPro" id="IPR000719">
    <property type="entry name" value="Prot_kinase_dom"/>
</dbReference>
<keyword evidence="5 6" id="KW-0067">ATP-binding</keyword>
<dbReference type="InterPro" id="IPR050940">
    <property type="entry name" value="Actin_reg-Ser/Thr_kinase"/>
</dbReference>
<dbReference type="PROSITE" id="PS00107">
    <property type="entry name" value="PROTEIN_KINASE_ATP"/>
    <property type="match status" value="1"/>
</dbReference>
<sequence>MSFLKSLKLKLKKVIEKNSPNVIKTKDSNENEINDYNNWLEKSINNENIKYFEYSDFENVRSIGRGTFGSVVRANLKNNNEFYALKSFNNEEEALFKIIRELELHRIITHENILQFYGVTKIETALQLANAVSYLHDYDIIHRDLHANNILVHQKRLAIIYGQREAPIDGTPDEYSGLYTECWNYEPEKRPDMREVATILKQLKSSSDDMILKSLKSSNKKDDDRNNATKWIKEALVNRIVNSISYKELKNPESLDKGGISQDDTTKEFLLVMQYADEIFILKI</sequence>
<evidence type="ECO:0000256" key="3">
    <source>
        <dbReference type="ARBA" id="ARBA00022741"/>
    </source>
</evidence>
<dbReference type="PROSITE" id="PS50011">
    <property type="entry name" value="PROTEIN_KINASE_DOM"/>
    <property type="match status" value="1"/>
</dbReference>
<evidence type="ECO:0000313" key="8">
    <source>
        <dbReference type="EMBL" id="CAB5342114.1"/>
    </source>
</evidence>
<evidence type="ECO:0000256" key="6">
    <source>
        <dbReference type="PROSITE-ProRule" id="PRU10141"/>
    </source>
</evidence>
<feature type="domain" description="Protein kinase" evidence="7">
    <location>
        <begin position="57"/>
        <end position="284"/>
    </location>
</feature>